<protein>
    <recommendedName>
        <fullName evidence="4">PD-(D/E)XK nuclease family transposase</fullName>
    </recommendedName>
</protein>
<feature type="coiled-coil region" evidence="1">
    <location>
        <begin position="70"/>
        <end position="106"/>
    </location>
</feature>
<keyword evidence="1" id="KW-0175">Coiled coil</keyword>
<accession>A0A0L6ZED9</accession>
<dbReference type="EMBL" id="LHUR01000007">
    <property type="protein sequence ID" value="KOA21349.1"/>
    <property type="molecule type" value="Genomic_DNA"/>
</dbReference>
<reference evidence="3" key="1">
    <citation type="submission" date="2015-08" db="EMBL/GenBank/DDBJ databases">
        <title>Genome sequence of the strict anaerobe Clostridium homopropionicum LuHBu1 (DSM 5847T).</title>
        <authorList>
            <person name="Poehlein A."/>
            <person name="Beck M."/>
            <person name="Schiel-Bengelsdorf B."/>
            <person name="Bengelsdorf F.R."/>
            <person name="Daniel R."/>
            <person name="Duerre P."/>
        </authorList>
    </citation>
    <scope>NUCLEOTIDE SEQUENCE [LARGE SCALE GENOMIC DNA]</scope>
    <source>
        <strain evidence="3">DSM 5847</strain>
    </source>
</reference>
<keyword evidence="3" id="KW-1185">Reference proteome</keyword>
<dbReference type="RefSeq" id="WP_242846722.1">
    <property type="nucleotide sequence ID" value="NZ_LHUR01000007.1"/>
</dbReference>
<evidence type="ECO:0008006" key="4">
    <source>
        <dbReference type="Google" id="ProtNLM"/>
    </source>
</evidence>
<dbReference type="STRING" id="36844.SAMN04488501_1304"/>
<evidence type="ECO:0000313" key="2">
    <source>
        <dbReference type="EMBL" id="KOA21349.1"/>
    </source>
</evidence>
<dbReference type="PATRIC" id="fig|1121318.3.peg.232"/>
<dbReference type="Proteomes" id="UP000037043">
    <property type="component" value="Unassembled WGS sequence"/>
</dbReference>
<sequence>MLFDINRYSEQELYNISNLVSAIFFLDQEMSEGELVRRLRKIIYILKKISPEQFTVFKQWLKKIVKPRLKKDLQKEIDDVLDKSNQEEVDVMVHNLEKTLDNIEKKATERGMQKGIQKGIEKGREEGKIEVARNFLKMGLTVEQVAAGTGLTIEEVRRLKSDIVM</sequence>
<comment type="caution">
    <text evidence="2">The sequence shown here is derived from an EMBL/GenBank/DDBJ whole genome shotgun (WGS) entry which is preliminary data.</text>
</comment>
<gene>
    <name evidence="2" type="ORF">CLHOM_02340</name>
</gene>
<name>A0A0L6ZED9_9CLOT</name>
<evidence type="ECO:0000313" key="3">
    <source>
        <dbReference type="Proteomes" id="UP000037043"/>
    </source>
</evidence>
<evidence type="ECO:0000256" key="1">
    <source>
        <dbReference type="SAM" id="Coils"/>
    </source>
</evidence>
<dbReference type="InterPro" id="IPR010106">
    <property type="entry name" value="RpnA"/>
</dbReference>
<proteinExistence type="predicted"/>
<dbReference type="NCBIfam" id="TIGR01784">
    <property type="entry name" value="T_den_put_tspse"/>
    <property type="match status" value="1"/>
</dbReference>
<organism evidence="2 3">
    <name type="scientific">Clostridium homopropionicum DSM 5847</name>
    <dbReference type="NCBI Taxonomy" id="1121318"/>
    <lineage>
        <taxon>Bacteria</taxon>
        <taxon>Bacillati</taxon>
        <taxon>Bacillota</taxon>
        <taxon>Clostridia</taxon>
        <taxon>Eubacteriales</taxon>
        <taxon>Clostridiaceae</taxon>
        <taxon>Clostridium</taxon>
    </lineage>
</organism>
<dbReference type="AlphaFoldDB" id="A0A0L6ZED9"/>